<name>A0A1Y2EZN7_PROLT</name>
<dbReference type="STRING" id="56484.A0A1Y2EZN7"/>
<dbReference type="EMBL" id="MCFI01000021">
    <property type="protein sequence ID" value="ORY77043.1"/>
    <property type="molecule type" value="Genomic_DNA"/>
</dbReference>
<dbReference type="GeneID" id="63786600"/>
<keyword evidence="4" id="KW-1185">Reference proteome</keyword>
<feature type="region of interest" description="Disordered" evidence="1">
    <location>
        <begin position="1"/>
        <end position="84"/>
    </location>
</feature>
<dbReference type="GO" id="GO:0005524">
    <property type="term" value="F:ATP binding"/>
    <property type="evidence" value="ECO:0007669"/>
    <property type="project" value="InterPro"/>
</dbReference>
<dbReference type="PROSITE" id="PS00108">
    <property type="entry name" value="PROTEIN_KINASE_ST"/>
    <property type="match status" value="1"/>
</dbReference>
<dbReference type="InterPro" id="IPR008271">
    <property type="entry name" value="Ser/Thr_kinase_AS"/>
</dbReference>
<dbReference type="GO" id="GO:0044773">
    <property type="term" value="P:mitotic DNA damage checkpoint signaling"/>
    <property type="evidence" value="ECO:0007669"/>
    <property type="project" value="TreeGrafter"/>
</dbReference>
<dbReference type="OrthoDB" id="626167at2759"/>
<keyword evidence="3" id="KW-0418">Kinase</keyword>
<feature type="compositionally biased region" description="Polar residues" evidence="1">
    <location>
        <begin position="34"/>
        <end position="47"/>
    </location>
</feature>
<dbReference type="InterPro" id="IPR000719">
    <property type="entry name" value="Prot_kinase_dom"/>
</dbReference>
<dbReference type="Gene3D" id="3.30.200.20">
    <property type="entry name" value="Phosphorylase Kinase, domain 1"/>
    <property type="match status" value="1"/>
</dbReference>
<proteinExistence type="predicted"/>
<protein>
    <submittedName>
        <fullName evidence="3">Kinase-like domain-containing protein</fullName>
    </submittedName>
</protein>
<feature type="compositionally biased region" description="Low complexity" evidence="1">
    <location>
        <begin position="48"/>
        <end position="62"/>
    </location>
</feature>
<dbReference type="GO" id="GO:0005737">
    <property type="term" value="C:cytoplasm"/>
    <property type="evidence" value="ECO:0007669"/>
    <property type="project" value="TreeGrafter"/>
</dbReference>
<organism evidence="3 4">
    <name type="scientific">Protomyces lactucae-debilis</name>
    <dbReference type="NCBI Taxonomy" id="2754530"/>
    <lineage>
        <taxon>Eukaryota</taxon>
        <taxon>Fungi</taxon>
        <taxon>Dikarya</taxon>
        <taxon>Ascomycota</taxon>
        <taxon>Taphrinomycotina</taxon>
        <taxon>Taphrinomycetes</taxon>
        <taxon>Taphrinales</taxon>
        <taxon>Protomycetaceae</taxon>
        <taxon>Protomyces</taxon>
    </lineage>
</organism>
<dbReference type="Gene3D" id="1.10.510.10">
    <property type="entry name" value="Transferase(Phosphotransferase) domain 1"/>
    <property type="match status" value="1"/>
</dbReference>
<dbReference type="GO" id="GO:0005634">
    <property type="term" value="C:nucleus"/>
    <property type="evidence" value="ECO:0007669"/>
    <property type="project" value="TreeGrafter"/>
</dbReference>
<dbReference type="Pfam" id="PF00069">
    <property type="entry name" value="Pkinase"/>
    <property type="match status" value="1"/>
</dbReference>
<dbReference type="RefSeq" id="XP_040722883.1">
    <property type="nucleotide sequence ID" value="XM_040870001.1"/>
</dbReference>
<dbReference type="PANTHER" id="PTHR44167">
    <property type="entry name" value="OVARIAN-SPECIFIC SERINE/THREONINE-PROTEIN KINASE LOK-RELATED"/>
    <property type="match status" value="1"/>
</dbReference>
<dbReference type="PROSITE" id="PS50011">
    <property type="entry name" value="PROTEIN_KINASE_DOM"/>
    <property type="match status" value="1"/>
</dbReference>
<evidence type="ECO:0000256" key="1">
    <source>
        <dbReference type="SAM" id="MobiDB-lite"/>
    </source>
</evidence>
<dbReference type="SMART" id="SM00220">
    <property type="entry name" value="S_TKc"/>
    <property type="match status" value="1"/>
</dbReference>
<feature type="domain" description="Protein kinase" evidence="2">
    <location>
        <begin position="114"/>
        <end position="387"/>
    </location>
</feature>
<dbReference type="PANTHER" id="PTHR44167:SF18">
    <property type="entry name" value="PROTEIN KINASE DOMAIN-CONTAINING PROTEIN"/>
    <property type="match status" value="1"/>
</dbReference>
<feature type="compositionally biased region" description="Low complexity" evidence="1">
    <location>
        <begin position="20"/>
        <end position="33"/>
    </location>
</feature>
<evidence type="ECO:0000313" key="4">
    <source>
        <dbReference type="Proteomes" id="UP000193685"/>
    </source>
</evidence>
<evidence type="ECO:0000259" key="2">
    <source>
        <dbReference type="PROSITE" id="PS50011"/>
    </source>
</evidence>
<dbReference type="Proteomes" id="UP000193685">
    <property type="component" value="Unassembled WGS sequence"/>
</dbReference>
<evidence type="ECO:0000313" key="3">
    <source>
        <dbReference type="EMBL" id="ORY77043.1"/>
    </source>
</evidence>
<dbReference type="GO" id="GO:0004674">
    <property type="term" value="F:protein serine/threonine kinase activity"/>
    <property type="evidence" value="ECO:0007669"/>
    <property type="project" value="TreeGrafter"/>
</dbReference>
<accession>A0A1Y2EZN7</accession>
<reference evidence="3 4" key="1">
    <citation type="submission" date="2016-07" db="EMBL/GenBank/DDBJ databases">
        <title>Pervasive Adenine N6-methylation of Active Genes in Fungi.</title>
        <authorList>
            <consortium name="DOE Joint Genome Institute"/>
            <person name="Mondo S.J."/>
            <person name="Dannebaum R.O."/>
            <person name="Kuo R.C."/>
            <person name="Labutti K."/>
            <person name="Haridas S."/>
            <person name="Kuo A."/>
            <person name="Salamov A."/>
            <person name="Ahrendt S.R."/>
            <person name="Lipzen A."/>
            <person name="Sullivan W."/>
            <person name="Andreopoulos W.B."/>
            <person name="Clum A."/>
            <person name="Lindquist E."/>
            <person name="Daum C."/>
            <person name="Ramamoorthy G.K."/>
            <person name="Gryganskyi A."/>
            <person name="Culley D."/>
            <person name="Magnuson J.K."/>
            <person name="James T.Y."/>
            <person name="O'Malley M.A."/>
            <person name="Stajich J.E."/>
            <person name="Spatafora J.W."/>
            <person name="Visel A."/>
            <person name="Grigoriev I.V."/>
        </authorList>
    </citation>
    <scope>NUCLEOTIDE SEQUENCE [LARGE SCALE GENOMIC DNA]</scope>
    <source>
        <strain evidence="3 4">12-1054</strain>
    </source>
</reference>
<dbReference type="InterPro" id="IPR011009">
    <property type="entry name" value="Kinase-like_dom_sf"/>
</dbReference>
<comment type="caution">
    <text evidence="3">The sequence shown here is derived from an EMBL/GenBank/DDBJ whole genome shotgun (WGS) entry which is preliminary data.</text>
</comment>
<dbReference type="AlphaFoldDB" id="A0A1Y2EZN7"/>
<sequence length="387" mass="41857">MEQAEDADVCPPLQRLHIATHPTPTTPASMSSSKINNNYQCGSPSAYSDTSSQPSPELSSTSWVSHPSPARAQQQLQQKREEAQHHRRVVSLEIHKYLASLDAEAASTPCVEKLELGAVLGEGAQATVREAQYAGHTVAAKSPRSKMAIAALYREAGVLQHLHRHPLAQKYLTGFVALKEDDKAPLLLLERAQSDLWRLIEEARTEAARDAPVFGEVGWRALALSAASSVAYLHSIGFVHGDIKPENFLVFGSGDERTLKLTDFEAATSTDPTSPFAADKQTGGIAGTHYTTAPELLRMDAGGSTTASDCFALGVTLLCLATGEQPYAGARNGIESVMMAQSGNPVRYAQNQGRLVPRVLEIVQGLCCKKPEERWSAEECLRRLEAM</sequence>
<keyword evidence="3" id="KW-0808">Transferase</keyword>
<gene>
    <name evidence="3" type="ORF">BCR37DRAFT_383049</name>
</gene>
<dbReference type="SUPFAM" id="SSF56112">
    <property type="entry name" value="Protein kinase-like (PK-like)"/>
    <property type="match status" value="1"/>
</dbReference>